<dbReference type="GO" id="GO:0051301">
    <property type="term" value="P:cell division"/>
    <property type="evidence" value="ECO:0007669"/>
    <property type="project" value="UniProtKB-KW"/>
</dbReference>
<evidence type="ECO:0000256" key="2">
    <source>
        <dbReference type="ARBA" id="ARBA00004286"/>
    </source>
</evidence>
<evidence type="ECO:0000256" key="4">
    <source>
        <dbReference type="ARBA" id="ARBA00022454"/>
    </source>
</evidence>
<dbReference type="GO" id="GO:0010032">
    <property type="term" value="P:meiotic chromosome condensation"/>
    <property type="evidence" value="ECO:0007669"/>
    <property type="project" value="TreeGrafter"/>
</dbReference>
<evidence type="ECO:0000313" key="15">
    <source>
        <dbReference type="Proteomes" id="UP000728185"/>
    </source>
</evidence>
<evidence type="ECO:0000256" key="7">
    <source>
        <dbReference type="ARBA" id="ARBA00023067"/>
    </source>
</evidence>
<evidence type="ECO:0000256" key="3">
    <source>
        <dbReference type="ARBA" id="ARBA00009606"/>
    </source>
</evidence>
<comment type="similarity">
    <text evidence="3 10">Belongs to the CND1 (condensin subunit 1) family.</text>
</comment>
<dbReference type="InterPro" id="IPR032682">
    <property type="entry name" value="Cnd1_C"/>
</dbReference>
<dbReference type="EMBL" id="LUCM01003314">
    <property type="protein sequence ID" value="KAA0195978.1"/>
    <property type="molecule type" value="Genomic_DNA"/>
</dbReference>
<dbReference type="Proteomes" id="UP000728185">
    <property type="component" value="Unassembled WGS sequence"/>
</dbReference>
<proteinExistence type="inferred from homology"/>
<reference evidence="14" key="1">
    <citation type="submission" date="2019-05" db="EMBL/GenBank/DDBJ databases">
        <title>Annotation for the trematode Fasciolopsis buski.</title>
        <authorList>
            <person name="Choi Y.-J."/>
        </authorList>
    </citation>
    <scope>NUCLEOTIDE SEQUENCE</scope>
    <source>
        <strain evidence="14">HT</strain>
        <tissue evidence="14">Whole worm</tissue>
    </source>
</reference>
<dbReference type="Pfam" id="PF12922">
    <property type="entry name" value="Cnd1_N"/>
    <property type="match status" value="1"/>
</dbReference>
<evidence type="ECO:0000256" key="6">
    <source>
        <dbReference type="ARBA" id="ARBA00022776"/>
    </source>
</evidence>
<dbReference type="SUPFAM" id="SSF48371">
    <property type="entry name" value="ARM repeat"/>
    <property type="match status" value="1"/>
</dbReference>
<feature type="domain" description="Condensin complex subunit 1 N-terminal" evidence="13">
    <location>
        <begin position="97"/>
        <end position="180"/>
    </location>
</feature>
<evidence type="ECO:0000256" key="1">
    <source>
        <dbReference type="ARBA" id="ARBA00004123"/>
    </source>
</evidence>
<sequence length="1339" mass="150099">MQRNSLKMHVYLLCQFVDMFENQLNAQSKSTGAVKYNITKLFIWFIIRSSVSLPPLRSDHLAASTRLAKVGRSRGAGAGAPGGRVGRGRNMEGVNGNFADLSLNWIDECERAVSVLDQACRLQLHKLWDPPVAEEDFVNLVANCIYKLLENRCMASSVNVRTAMTRLLASLIRRYGHSIACCVKLTQLLQCFPHMVNCLLSFVRTFMEEENLPGVVRELLKLGQSILPLLRPRLDEDPYQMRNCVLGVIGEVLPTFARREQLDPKESLQRDRLMDLLQEHVHDVNGYVRAKALQIWYSIVSTRGLPVRRQSQLTALLVGPQGAMMDVSSFARRYACKTLTAMVLQSPAAKLTPEELQLVLNKEVKRLESLEELLGKLQTTDLDDKVHLSCCKVSPYDEVEPNLADADGDPCCNTITDEPRAIASDKQRRKKRKHMRKRSVIDANHGGGSPQSADREGNDEDSDGTEADQSNESGFSETDDRGEEDNKNGTEPQSSMIDSAAPDVMAALEAVIHTAAEVASRTPSCVAARSPLRSTTVAHAELSASVMRQRACVAYLRETSAFASLIGMAIRDFQSMLASKTLSDVTEAIEFFVAAKHAGVAGLGYGIQQIFVQIWSQEETVRKAVVEAFRKLYLQLDPDEPIGPTDSLTSETADIIASNLSQFIREADVGSLVSMERIIQHLIQTDQMNYQLNAHFWRRFIHSASQTDAQSLEDAKSMLLTLKMMVRSDSKEFDKHLDTLIQYGLQSSIEASKVDLCRVKFTCEVLLRMVPRPKAGKSSARPKGSTEPFRFAANHPLFSRLRAIMVANIGEPTQTMWIPMMEQATSVIYDLAESPESILTNVISMCAEKVALSCRQDSNQSQEPLLTNDSNATGVVGEEPNADQESLPPLSQLKRDPERFLECLTVLCPAFILSRFLALAGHTCLKQLVHLESSVLHELKRRALLKEERETKIRPKSRKYPRHSRASILSFTNNSTLTTNASSGQQTAEEECGLVGVNADDAEADYIRHICDHELISEPNHLFSPLLLIVTHVCSNPVRFTDDSVQASSNPDASASLALAKMMLVNAEVCEPRLQLLFTMAERSQSEVVRANLIVALGDLCRRFPNLIEPWTPNLYARLRDSSARVRTNALNTLSHLILNDMVKVKGQISEMTVCLVDEIDRLNVLARQFFTELAHKGNALYNVIPDIISRLSDPEVGVSEEHFHSIMDFLIPLIGRERLCETLVEKICARFRTTSLQRQWRDLAHCLTVMSFNERMMRVLYENITAFADKLFVPEVYSAFELLISNAKKSTKPDGMARLEEFETKVTEVRFKCSFGFWISQFNTFYHSYHPKVLFHLF</sequence>
<evidence type="ECO:0000259" key="12">
    <source>
        <dbReference type="Pfam" id="PF12717"/>
    </source>
</evidence>
<dbReference type="GO" id="GO:0000796">
    <property type="term" value="C:condensin complex"/>
    <property type="evidence" value="ECO:0007669"/>
    <property type="project" value="TreeGrafter"/>
</dbReference>
<dbReference type="GO" id="GO:0042393">
    <property type="term" value="F:histone binding"/>
    <property type="evidence" value="ECO:0007669"/>
    <property type="project" value="TreeGrafter"/>
</dbReference>
<dbReference type="GO" id="GO:0007076">
    <property type="term" value="P:mitotic chromosome condensation"/>
    <property type="evidence" value="ECO:0007669"/>
    <property type="project" value="InterPro"/>
</dbReference>
<dbReference type="OrthoDB" id="436262at2759"/>
<name>A0A8E0S416_9TREM</name>
<gene>
    <name evidence="14" type="ORF">FBUS_01784</name>
</gene>
<evidence type="ECO:0000313" key="14">
    <source>
        <dbReference type="EMBL" id="KAA0195978.1"/>
    </source>
</evidence>
<feature type="compositionally biased region" description="Polar residues" evidence="11">
    <location>
        <begin position="467"/>
        <end position="476"/>
    </location>
</feature>
<dbReference type="Gene3D" id="1.25.10.10">
    <property type="entry name" value="Leucine-rich Repeat Variant"/>
    <property type="match status" value="2"/>
</dbReference>
<evidence type="ECO:0000256" key="11">
    <source>
        <dbReference type="SAM" id="MobiDB-lite"/>
    </source>
</evidence>
<keyword evidence="9 10" id="KW-0131">Cell cycle</keyword>
<feature type="compositionally biased region" description="Basic residues" evidence="11">
    <location>
        <begin position="427"/>
        <end position="438"/>
    </location>
</feature>
<feature type="compositionally biased region" description="Polar residues" evidence="11">
    <location>
        <begin position="858"/>
        <end position="873"/>
    </location>
</feature>
<accession>A0A8E0S416</accession>
<evidence type="ECO:0000256" key="10">
    <source>
        <dbReference type="PIRNR" id="PIRNR017127"/>
    </source>
</evidence>
<keyword evidence="7 10" id="KW-0226">DNA condensation</keyword>
<comment type="caution">
    <text evidence="14">The sequence shown here is derived from an EMBL/GenBank/DDBJ whole genome shotgun (WGS) entry which is preliminary data.</text>
</comment>
<keyword evidence="5 10" id="KW-0132">Cell division</keyword>
<dbReference type="InterPro" id="IPR011989">
    <property type="entry name" value="ARM-like"/>
</dbReference>
<dbReference type="PIRSF" id="PIRSF017127">
    <property type="entry name" value="Condensin_D2"/>
    <property type="match status" value="1"/>
</dbReference>
<evidence type="ECO:0000256" key="5">
    <source>
        <dbReference type="ARBA" id="ARBA00022618"/>
    </source>
</evidence>
<keyword evidence="6 10" id="KW-0498">Mitosis</keyword>
<organism evidence="14 15">
    <name type="scientific">Fasciolopsis buskii</name>
    <dbReference type="NCBI Taxonomy" id="27845"/>
    <lineage>
        <taxon>Eukaryota</taxon>
        <taxon>Metazoa</taxon>
        <taxon>Spiralia</taxon>
        <taxon>Lophotrochozoa</taxon>
        <taxon>Platyhelminthes</taxon>
        <taxon>Trematoda</taxon>
        <taxon>Digenea</taxon>
        <taxon>Plagiorchiida</taxon>
        <taxon>Echinostomata</taxon>
        <taxon>Echinostomatoidea</taxon>
        <taxon>Fasciolidae</taxon>
        <taxon>Fasciolopsis</taxon>
    </lineage>
</organism>
<keyword evidence="8" id="KW-0539">Nucleus</keyword>
<evidence type="ECO:0000259" key="13">
    <source>
        <dbReference type="Pfam" id="PF12922"/>
    </source>
</evidence>
<feature type="region of interest" description="Disordered" evidence="11">
    <location>
        <begin position="858"/>
        <end position="890"/>
    </location>
</feature>
<protein>
    <recommendedName>
        <fullName evidence="10">Condensin complex subunit 1</fullName>
    </recommendedName>
</protein>
<keyword evidence="15" id="KW-1185">Reference proteome</keyword>
<feature type="domain" description="Condensin complex subunit 1 C-terminal" evidence="12">
    <location>
        <begin position="1088"/>
        <end position="1248"/>
    </location>
</feature>
<dbReference type="PANTHER" id="PTHR14222:SF2">
    <property type="entry name" value="CONDENSIN COMPLEX SUBUNIT 1"/>
    <property type="match status" value="1"/>
</dbReference>
<dbReference type="Pfam" id="PF12717">
    <property type="entry name" value="Cnd1"/>
    <property type="match status" value="1"/>
</dbReference>
<feature type="region of interest" description="Disordered" evidence="11">
    <location>
        <begin position="422"/>
        <end position="496"/>
    </location>
</feature>
<feature type="compositionally biased region" description="Acidic residues" evidence="11">
    <location>
        <begin position="457"/>
        <end position="466"/>
    </location>
</feature>
<dbReference type="InterPro" id="IPR026971">
    <property type="entry name" value="CND1/NCAPD3"/>
</dbReference>
<keyword evidence="4" id="KW-0158">Chromosome</keyword>
<dbReference type="GO" id="GO:0000779">
    <property type="term" value="C:condensed chromosome, centromeric region"/>
    <property type="evidence" value="ECO:0007669"/>
    <property type="project" value="TreeGrafter"/>
</dbReference>
<evidence type="ECO:0000256" key="8">
    <source>
        <dbReference type="ARBA" id="ARBA00023242"/>
    </source>
</evidence>
<dbReference type="PANTHER" id="PTHR14222">
    <property type="entry name" value="CONDENSIN"/>
    <property type="match status" value="1"/>
</dbReference>
<comment type="subcellular location">
    <subcellularLocation>
        <location evidence="2">Chromosome</location>
    </subcellularLocation>
    <subcellularLocation>
        <location evidence="1">Nucleus</location>
    </subcellularLocation>
</comment>
<dbReference type="InterPro" id="IPR007673">
    <property type="entry name" value="Condensin_cplx_su1"/>
</dbReference>
<dbReference type="InterPro" id="IPR016024">
    <property type="entry name" value="ARM-type_fold"/>
</dbReference>
<dbReference type="GO" id="GO:0005634">
    <property type="term" value="C:nucleus"/>
    <property type="evidence" value="ECO:0007669"/>
    <property type="project" value="UniProtKB-SubCell"/>
</dbReference>
<evidence type="ECO:0000256" key="9">
    <source>
        <dbReference type="ARBA" id="ARBA00023306"/>
    </source>
</evidence>
<comment type="function">
    <text evidence="10">Regulatory subunit of the condensin complex, a complex required for conversion of interphase chromatin into mitotic-like condense chromosomes. The condensin complex probably introduces positive supercoils into relaxed DNA in the presence of type I topoisomerases and converts nicked DNA into positive knotted forms in the presence of type II topoisomerases.</text>
</comment>
<dbReference type="InterPro" id="IPR024324">
    <property type="entry name" value="Condensin_cplx_su1_N"/>
</dbReference>